<evidence type="ECO:0000256" key="5">
    <source>
        <dbReference type="SAM" id="SignalP"/>
    </source>
</evidence>
<reference evidence="6 7" key="1">
    <citation type="submission" date="2021-08" db="EMBL/GenBank/DDBJ databases">
        <title>Culture and genomic analysis of Symbiopectobacterium purcellii sp. nov. gen. nov., isolated from the leafhopper Empoasca decipiens.</title>
        <authorList>
            <person name="Nadal-Jimenez P."/>
            <person name="Siozios S."/>
            <person name="Halliday N."/>
            <person name="Camara M."/>
            <person name="Hurst G.D.D."/>
        </authorList>
    </citation>
    <scope>NUCLEOTIDE SEQUENCE [LARGE SCALE GENOMIC DNA]</scope>
    <source>
        <strain evidence="6 7">SyEd1</strain>
    </source>
</reference>
<sequence>MKRNILAVVIPALLAAGAVNAAEVYNKDDNKLDLYGKVTAKHRFSDNSGQDGDKSYARLGFKGETRITSDVTGYGRYEAEFAGNKKEGSDVATRYAFAGLKIADFGTIDYGRNMGIAYDSLAYTDVLPEWGGDQSNSDNFLTGRSTGVLTYRNKDFFGLVDGLNFGLQYQGKNNKDTLNERTAPDTQNGDGWGTSLEYVSPIGVGIVANYAAISRTVEQNQFTTGTGKKAEAWGTGLKYDANNIYVAAIYSELRNASYINGRRDPATPLTNFADKTKIFEAVAQYNFDFGLTPSLGYVSGKAKDDTNNRNAYITKYVSLGATYAFNKNFSVYTEYDIKLIKDTNAYGVNDDDKYAVGVTYQF</sequence>
<dbReference type="Gene3D" id="2.40.160.10">
    <property type="entry name" value="Porin"/>
    <property type="match status" value="1"/>
</dbReference>
<evidence type="ECO:0000313" key="7">
    <source>
        <dbReference type="Proteomes" id="UP000825886"/>
    </source>
</evidence>
<dbReference type="PRINTS" id="PR00182">
    <property type="entry name" value="ECOLNEIPORIN"/>
</dbReference>
<protein>
    <submittedName>
        <fullName evidence="6">Porin</fullName>
    </submittedName>
</protein>
<evidence type="ECO:0000256" key="1">
    <source>
        <dbReference type="ARBA" id="ARBA00004571"/>
    </source>
</evidence>
<dbReference type="InterPro" id="IPR033900">
    <property type="entry name" value="Gram_neg_porin_domain"/>
</dbReference>
<dbReference type="EMBL" id="CP081864">
    <property type="protein sequence ID" value="QZN98041.1"/>
    <property type="molecule type" value="Genomic_DNA"/>
</dbReference>
<dbReference type="PANTHER" id="PTHR34501">
    <property type="entry name" value="PROTEIN YDDL-RELATED"/>
    <property type="match status" value="1"/>
</dbReference>
<comment type="similarity">
    <text evidence="2">Belongs to the Gram-negative porin family.</text>
</comment>
<feature type="signal peptide" evidence="5">
    <location>
        <begin position="1"/>
        <end position="21"/>
    </location>
</feature>
<keyword evidence="3 5" id="KW-0732">Signal</keyword>
<dbReference type="InterPro" id="IPR050298">
    <property type="entry name" value="Gram-neg_bact_OMP"/>
</dbReference>
<evidence type="ECO:0000256" key="3">
    <source>
        <dbReference type="ARBA" id="ARBA00022729"/>
    </source>
</evidence>
<dbReference type="PRINTS" id="PR00183">
    <property type="entry name" value="ECOLIPORIN"/>
</dbReference>
<accession>A0ABX9AUH6</accession>
<gene>
    <name evidence="6" type="ORF">K6K13_11825</name>
</gene>
<evidence type="ECO:0000256" key="4">
    <source>
        <dbReference type="ARBA" id="ARBA00023136"/>
    </source>
</evidence>
<dbReference type="SUPFAM" id="SSF56935">
    <property type="entry name" value="Porins"/>
    <property type="match status" value="1"/>
</dbReference>
<evidence type="ECO:0000256" key="2">
    <source>
        <dbReference type="ARBA" id="ARBA00007539"/>
    </source>
</evidence>
<keyword evidence="7" id="KW-1185">Reference proteome</keyword>
<dbReference type="InterPro" id="IPR001897">
    <property type="entry name" value="Porin_gammaproteobac"/>
</dbReference>
<feature type="chain" id="PRO_5046720304" evidence="5">
    <location>
        <begin position="22"/>
        <end position="362"/>
    </location>
</feature>
<proteinExistence type="inferred from homology"/>
<comment type="subcellular location">
    <subcellularLocation>
        <location evidence="1">Cell outer membrane</location>
        <topology evidence="1">Multi-pass membrane protein</topology>
    </subcellularLocation>
</comment>
<name>A0ABX9AUH6_9ENTR</name>
<dbReference type="CDD" id="cd00342">
    <property type="entry name" value="gram_neg_porins"/>
    <property type="match status" value="1"/>
</dbReference>
<keyword evidence="4" id="KW-0472">Membrane</keyword>
<organism evidence="6 7">
    <name type="scientific">Symbiopectobacterium purcellii</name>
    <dbReference type="NCBI Taxonomy" id="2871826"/>
    <lineage>
        <taxon>Bacteria</taxon>
        <taxon>Pseudomonadati</taxon>
        <taxon>Pseudomonadota</taxon>
        <taxon>Gammaproteobacteria</taxon>
        <taxon>Enterobacterales</taxon>
        <taxon>Enterobacteriaceae</taxon>
    </lineage>
</organism>
<dbReference type="Pfam" id="PF00267">
    <property type="entry name" value="Porin_1"/>
    <property type="match status" value="1"/>
</dbReference>
<evidence type="ECO:0000313" key="6">
    <source>
        <dbReference type="EMBL" id="QZN98041.1"/>
    </source>
</evidence>
<dbReference type="PANTHER" id="PTHR34501:SF2">
    <property type="entry name" value="OUTER MEMBRANE PORIN F-RELATED"/>
    <property type="match status" value="1"/>
</dbReference>
<dbReference type="Proteomes" id="UP000825886">
    <property type="component" value="Chromosome"/>
</dbReference>
<dbReference type="InterPro" id="IPR023614">
    <property type="entry name" value="Porin_dom_sf"/>
</dbReference>
<dbReference type="InterPro" id="IPR001702">
    <property type="entry name" value="Porin_Gram-ve"/>
</dbReference>